<dbReference type="InterPro" id="IPR002173">
    <property type="entry name" value="Carboh/pur_kinase_PfkB_CS"/>
</dbReference>
<dbReference type="PANTHER" id="PTHR43085">
    <property type="entry name" value="HEXOKINASE FAMILY MEMBER"/>
    <property type="match status" value="1"/>
</dbReference>
<dbReference type="InterPro" id="IPR011611">
    <property type="entry name" value="PfkB_dom"/>
</dbReference>
<protein>
    <submittedName>
        <fullName evidence="7">Fructokinase</fullName>
        <ecNumber evidence="7">2.7.1.4</ecNumber>
    </submittedName>
</protein>
<dbReference type="GO" id="GO:0008865">
    <property type="term" value="F:fructokinase activity"/>
    <property type="evidence" value="ECO:0007669"/>
    <property type="project" value="UniProtKB-EC"/>
</dbReference>
<evidence type="ECO:0000256" key="1">
    <source>
        <dbReference type="ARBA" id="ARBA00010688"/>
    </source>
</evidence>
<name>A0A7W7SDT3_9ACTN</name>
<evidence type="ECO:0000313" key="8">
    <source>
        <dbReference type="Proteomes" id="UP000573327"/>
    </source>
</evidence>
<dbReference type="Pfam" id="PF00294">
    <property type="entry name" value="PfkB"/>
    <property type="match status" value="1"/>
</dbReference>
<evidence type="ECO:0000313" key="7">
    <source>
        <dbReference type="EMBL" id="MBB4948624.1"/>
    </source>
</evidence>
<dbReference type="GO" id="GO:0005524">
    <property type="term" value="F:ATP binding"/>
    <property type="evidence" value="ECO:0007669"/>
    <property type="project" value="UniProtKB-KW"/>
</dbReference>
<proteinExistence type="inferred from homology"/>
<dbReference type="EMBL" id="JACHJR010000001">
    <property type="protein sequence ID" value="MBB4948624.1"/>
    <property type="molecule type" value="Genomic_DNA"/>
</dbReference>
<keyword evidence="2 7" id="KW-0808">Transferase</keyword>
<keyword evidence="3" id="KW-0547">Nucleotide-binding</keyword>
<comment type="caution">
    <text evidence="7">The sequence shown here is derived from an EMBL/GenBank/DDBJ whole genome shotgun (WGS) entry which is preliminary data.</text>
</comment>
<evidence type="ECO:0000259" key="6">
    <source>
        <dbReference type="Pfam" id="PF00294"/>
    </source>
</evidence>
<evidence type="ECO:0000256" key="5">
    <source>
        <dbReference type="ARBA" id="ARBA00022840"/>
    </source>
</evidence>
<dbReference type="PANTHER" id="PTHR43085:SF1">
    <property type="entry name" value="PSEUDOURIDINE KINASE-RELATED"/>
    <property type="match status" value="1"/>
</dbReference>
<dbReference type="CDD" id="cd01167">
    <property type="entry name" value="bac_FRK"/>
    <property type="match status" value="1"/>
</dbReference>
<keyword evidence="4 7" id="KW-0418">Kinase</keyword>
<dbReference type="EC" id="2.7.1.4" evidence="7"/>
<dbReference type="PROSITE" id="PS00584">
    <property type="entry name" value="PFKB_KINASES_2"/>
    <property type="match status" value="1"/>
</dbReference>
<reference evidence="7 8" key="1">
    <citation type="submission" date="2020-08" db="EMBL/GenBank/DDBJ databases">
        <title>Sequencing the genomes of 1000 actinobacteria strains.</title>
        <authorList>
            <person name="Klenk H.-P."/>
        </authorList>
    </citation>
    <scope>NUCLEOTIDE SEQUENCE [LARGE SCALE GENOMIC DNA]</scope>
    <source>
        <strain evidence="7 8">DSM 44786</strain>
    </source>
</reference>
<keyword evidence="5" id="KW-0067">ATP-binding</keyword>
<accession>A0A7W7SDT3</accession>
<organism evidence="7 8">
    <name type="scientific">Kitasatospora gansuensis</name>
    <dbReference type="NCBI Taxonomy" id="258050"/>
    <lineage>
        <taxon>Bacteria</taxon>
        <taxon>Bacillati</taxon>
        <taxon>Actinomycetota</taxon>
        <taxon>Actinomycetes</taxon>
        <taxon>Kitasatosporales</taxon>
        <taxon>Streptomycetaceae</taxon>
        <taxon>Kitasatospora</taxon>
    </lineage>
</organism>
<sequence>MTSTPSTPSFLVVGESVADIVRTPGQPDVPHPGGSPANVAYGLARLGRRVALLTQLGADEVGGLITAHLRSAGVELLTDGQTGVRTPTAIVTLDPDGKAGYAFDIHWSLRPVEPPVPADHVHLGSIAAVLPPGAEAALGLVQRLRPGASVSYDPNVRPALFGAPDGAPARVERCVALSDLVKASDEDVAWLYPGWSEQRVAEHWLGLGPGLVLITRGGAGAAAFTRYGTAQEPAVPAAVVDTVGAGDSFMAAVLDALATCGLLGAGARPALAALAPDVLAELLRHAGRAAAITVSRAGANPPTGAELRFS</sequence>
<dbReference type="InterPro" id="IPR050306">
    <property type="entry name" value="PfkB_Carbo_kinase"/>
</dbReference>
<dbReference type="Gene3D" id="3.40.1190.20">
    <property type="match status" value="1"/>
</dbReference>
<dbReference type="InterPro" id="IPR029056">
    <property type="entry name" value="Ribokinase-like"/>
</dbReference>
<evidence type="ECO:0000256" key="4">
    <source>
        <dbReference type="ARBA" id="ARBA00022777"/>
    </source>
</evidence>
<dbReference type="Proteomes" id="UP000573327">
    <property type="component" value="Unassembled WGS sequence"/>
</dbReference>
<dbReference type="AlphaFoldDB" id="A0A7W7SDT3"/>
<dbReference type="PROSITE" id="PS00583">
    <property type="entry name" value="PFKB_KINASES_1"/>
    <property type="match status" value="1"/>
</dbReference>
<comment type="similarity">
    <text evidence="1">Belongs to the carbohydrate kinase PfkB family.</text>
</comment>
<feature type="domain" description="Carbohydrate kinase PfkB" evidence="6">
    <location>
        <begin position="31"/>
        <end position="302"/>
    </location>
</feature>
<dbReference type="RefSeq" id="WP_184918409.1">
    <property type="nucleotide sequence ID" value="NZ_JACHJR010000001.1"/>
</dbReference>
<keyword evidence="8" id="KW-1185">Reference proteome</keyword>
<dbReference type="SUPFAM" id="SSF53613">
    <property type="entry name" value="Ribokinase-like"/>
    <property type="match status" value="1"/>
</dbReference>
<evidence type="ECO:0000256" key="3">
    <source>
        <dbReference type="ARBA" id="ARBA00022741"/>
    </source>
</evidence>
<evidence type="ECO:0000256" key="2">
    <source>
        <dbReference type="ARBA" id="ARBA00022679"/>
    </source>
</evidence>
<gene>
    <name evidence="7" type="ORF">F4556_004159</name>
</gene>